<evidence type="ECO:0000256" key="1">
    <source>
        <dbReference type="SAM" id="MobiDB-lite"/>
    </source>
</evidence>
<proteinExistence type="predicted"/>
<feature type="compositionally biased region" description="Basic and acidic residues" evidence="1">
    <location>
        <begin position="216"/>
        <end position="237"/>
    </location>
</feature>
<evidence type="ECO:0008006" key="4">
    <source>
        <dbReference type="Google" id="ProtNLM"/>
    </source>
</evidence>
<evidence type="ECO:0000313" key="3">
    <source>
        <dbReference type="Proteomes" id="UP001501153"/>
    </source>
</evidence>
<evidence type="ECO:0000313" key="2">
    <source>
        <dbReference type="EMBL" id="GAA4364146.1"/>
    </source>
</evidence>
<sequence length="260" mass="28802">MTQPLSSSNFFDLPMNSVQDLNKTFITMRTMALSALALLGVVTVASGALLYRAYESTGQRVYVVSDTGSFSAQIGRGAGHTPFEARNLVKTFLLTMFGHDQYSFKHNLDAGLPLIEERGGRFLFESFQRGQVLQNYIRYGARQAVTVDSIHLDINHRPITGRAYIKQTVFIGDQQSQSKPLGAKFALVETDRSDANPFGLLITDFDFIAYNPPVSQEEKDQLRDQEQARQRKLREEAEAAGVPLTQPAPTTPAPTAQPAQ</sequence>
<feature type="region of interest" description="Disordered" evidence="1">
    <location>
        <begin position="215"/>
        <end position="260"/>
    </location>
</feature>
<comment type="caution">
    <text evidence="2">The sequence shown here is derived from an EMBL/GenBank/DDBJ whole genome shotgun (WGS) entry which is preliminary data.</text>
</comment>
<feature type="compositionally biased region" description="Low complexity" evidence="1">
    <location>
        <begin position="245"/>
        <end position="260"/>
    </location>
</feature>
<name>A0ABP8INB6_9BACT</name>
<protein>
    <recommendedName>
        <fullName evidence="4">Conjugal transfer protein TraK</fullName>
    </recommendedName>
</protein>
<reference evidence="3" key="1">
    <citation type="journal article" date="2019" name="Int. J. Syst. Evol. Microbiol.">
        <title>The Global Catalogue of Microorganisms (GCM) 10K type strain sequencing project: providing services to taxonomists for standard genome sequencing and annotation.</title>
        <authorList>
            <consortium name="The Broad Institute Genomics Platform"/>
            <consortium name="The Broad Institute Genome Sequencing Center for Infectious Disease"/>
            <person name="Wu L."/>
            <person name="Ma J."/>
        </authorList>
    </citation>
    <scope>NUCLEOTIDE SEQUENCE [LARGE SCALE GENOMIC DNA]</scope>
    <source>
        <strain evidence="3">JCM 17923</strain>
    </source>
</reference>
<organism evidence="2 3">
    <name type="scientific">Hymenobacter saemangeumensis</name>
    <dbReference type="NCBI Taxonomy" id="1084522"/>
    <lineage>
        <taxon>Bacteria</taxon>
        <taxon>Pseudomonadati</taxon>
        <taxon>Bacteroidota</taxon>
        <taxon>Cytophagia</taxon>
        <taxon>Cytophagales</taxon>
        <taxon>Hymenobacteraceae</taxon>
        <taxon>Hymenobacter</taxon>
    </lineage>
</organism>
<keyword evidence="3" id="KW-1185">Reference proteome</keyword>
<dbReference type="Proteomes" id="UP001501153">
    <property type="component" value="Unassembled WGS sequence"/>
</dbReference>
<dbReference type="EMBL" id="BAABGZ010000070">
    <property type="protein sequence ID" value="GAA4364146.1"/>
    <property type="molecule type" value="Genomic_DNA"/>
</dbReference>
<gene>
    <name evidence="2" type="ORF">GCM10023185_33400</name>
</gene>
<accession>A0ABP8INB6</accession>